<accession>A0A391P919</accession>
<keyword evidence="1" id="KW-0732">Signal</keyword>
<gene>
    <name evidence="2" type="ORF">KIPB_013599</name>
</gene>
<dbReference type="Gene3D" id="3.90.1410.10">
    <property type="entry name" value="set domain protein methyltransferase, domain 1"/>
    <property type="match status" value="1"/>
</dbReference>
<dbReference type="InterPro" id="IPR046341">
    <property type="entry name" value="SET_dom_sf"/>
</dbReference>
<reference evidence="2 3" key="1">
    <citation type="journal article" date="2018" name="PLoS ONE">
        <title>The draft genome of Kipferlia bialata reveals reductive genome evolution in fornicate parasites.</title>
        <authorList>
            <person name="Tanifuji G."/>
            <person name="Takabayashi S."/>
            <person name="Kume K."/>
            <person name="Takagi M."/>
            <person name="Nakayama T."/>
            <person name="Kamikawa R."/>
            <person name="Inagaki Y."/>
            <person name="Hashimoto T."/>
        </authorList>
    </citation>
    <scope>NUCLEOTIDE SEQUENCE [LARGE SCALE GENOMIC DNA]</scope>
    <source>
        <strain evidence="2">NY0173</strain>
    </source>
</reference>
<organism evidence="2 3">
    <name type="scientific">Kipferlia bialata</name>
    <dbReference type="NCBI Taxonomy" id="797122"/>
    <lineage>
        <taxon>Eukaryota</taxon>
        <taxon>Metamonada</taxon>
        <taxon>Carpediemonas-like organisms</taxon>
        <taxon>Kipferlia</taxon>
    </lineage>
</organism>
<dbReference type="EMBL" id="BDIP01006546">
    <property type="protein sequence ID" value="GCA64212.1"/>
    <property type="molecule type" value="Genomic_DNA"/>
</dbReference>
<dbReference type="OrthoDB" id="441812at2759"/>
<feature type="chain" id="PRO_5017175593" evidence="1">
    <location>
        <begin position="21"/>
        <end position="78"/>
    </location>
</feature>
<proteinExistence type="predicted"/>
<dbReference type="AlphaFoldDB" id="A0A391P919"/>
<evidence type="ECO:0000313" key="3">
    <source>
        <dbReference type="Proteomes" id="UP000265618"/>
    </source>
</evidence>
<sequence>MRVVSVLVVLVVCLLGCVDAAKKSETGVFLAKFAETFETDLDNIKVVKFRDTGRGMAAARPVAEGDVLFSVPLEAVVS</sequence>
<protein>
    <submittedName>
        <fullName evidence="2">Uncharacterized protein</fullName>
    </submittedName>
</protein>
<feature type="non-terminal residue" evidence="2">
    <location>
        <position position="78"/>
    </location>
</feature>
<comment type="caution">
    <text evidence="2">The sequence shown here is derived from an EMBL/GenBank/DDBJ whole genome shotgun (WGS) entry which is preliminary data.</text>
</comment>
<feature type="signal peptide" evidence="1">
    <location>
        <begin position="1"/>
        <end position="20"/>
    </location>
</feature>
<dbReference type="SUPFAM" id="SSF82199">
    <property type="entry name" value="SET domain"/>
    <property type="match status" value="1"/>
</dbReference>
<name>A0A391P919_9EUKA</name>
<evidence type="ECO:0000313" key="2">
    <source>
        <dbReference type="EMBL" id="GCA64212.1"/>
    </source>
</evidence>
<dbReference type="Proteomes" id="UP000265618">
    <property type="component" value="Unassembled WGS sequence"/>
</dbReference>
<keyword evidence="3" id="KW-1185">Reference proteome</keyword>
<evidence type="ECO:0000256" key="1">
    <source>
        <dbReference type="SAM" id="SignalP"/>
    </source>
</evidence>